<dbReference type="PANTHER" id="PTHR35106:SF5">
    <property type="entry name" value="CARBOXYPEPTIDASE"/>
    <property type="match status" value="1"/>
</dbReference>
<dbReference type="AlphaFoldDB" id="A0A7J7DM68"/>
<comment type="caution">
    <text evidence="1">The sequence shown here is derived from an EMBL/GenBank/DDBJ whole genome shotgun (WGS) entry which is preliminary data.</text>
</comment>
<evidence type="ECO:0000313" key="2">
    <source>
        <dbReference type="Proteomes" id="UP000593562"/>
    </source>
</evidence>
<dbReference type="Proteomes" id="UP000593562">
    <property type="component" value="Unassembled WGS sequence"/>
</dbReference>
<dbReference type="PANTHER" id="PTHR35106">
    <property type="entry name" value="BNAA07G25190D PROTEIN"/>
    <property type="match status" value="1"/>
</dbReference>
<dbReference type="FunCoup" id="A0A7J7DM68">
    <property type="interactions" value="979"/>
</dbReference>
<keyword evidence="2" id="KW-1185">Reference proteome</keyword>
<dbReference type="OrthoDB" id="4768527at2759"/>
<proteinExistence type="predicted"/>
<accession>A0A7J7DM68</accession>
<gene>
    <name evidence="1" type="ORF">HS088_TW05G00176</name>
</gene>
<name>A0A7J7DM68_TRIWF</name>
<dbReference type="InParanoid" id="A0A7J7DM68"/>
<sequence length="153" mass="17088">MQSLSNAKAKNKILSPKPKSKHEWRVLWSAQMAFTFTLAHCSRVASLRLPILHQRTSLGSLKVAGIRCSNDKTLRTCKNCKTQFDPSLNHHRACLFHTAHFGGETKRKFESVYTGGTMSTPDSGQVFQYWHCCGSEDPFDPGCTAAPHASYDD</sequence>
<protein>
    <submittedName>
        <fullName evidence="1">Uncharacterized protein</fullName>
    </submittedName>
</protein>
<organism evidence="1 2">
    <name type="scientific">Tripterygium wilfordii</name>
    <name type="common">Thunder God vine</name>
    <dbReference type="NCBI Taxonomy" id="458696"/>
    <lineage>
        <taxon>Eukaryota</taxon>
        <taxon>Viridiplantae</taxon>
        <taxon>Streptophyta</taxon>
        <taxon>Embryophyta</taxon>
        <taxon>Tracheophyta</taxon>
        <taxon>Spermatophyta</taxon>
        <taxon>Magnoliopsida</taxon>
        <taxon>eudicotyledons</taxon>
        <taxon>Gunneridae</taxon>
        <taxon>Pentapetalae</taxon>
        <taxon>rosids</taxon>
        <taxon>fabids</taxon>
        <taxon>Celastrales</taxon>
        <taxon>Celastraceae</taxon>
        <taxon>Tripterygium</taxon>
    </lineage>
</organism>
<evidence type="ECO:0000313" key="1">
    <source>
        <dbReference type="EMBL" id="KAF5747455.1"/>
    </source>
</evidence>
<dbReference type="EMBL" id="JAAARO010000005">
    <property type="protein sequence ID" value="KAF5747455.1"/>
    <property type="molecule type" value="Genomic_DNA"/>
</dbReference>
<reference evidence="1 2" key="1">
    <citation type="journal article" date="2020" name="Nat. Commun.">
        <title>Genome of Tripterygium wilfordii and identification of cytochrome P450 involved in triptolide biosynthesis.</title>
        <authorList>
            <person name="Tu L."/>
            <person name="Su P."/>
            <person name="Zhang Z."/>
            <person name="Gao L."/>
            <person name="Wang J."/>
            <person name="Hu T."/>
            <person name="Zhou J."/>
            <person name="Zhang Y."/>
            <person name="Zhao Y."/>
            <person name="Liu Y."/>
            <person name="Song Y."/>
            <person name="Tong Y."/>
            <person name="Lu Y."/>
            <person name="Yang J."/>
            <person name="Xu C."/>
            <person name="Jia M."/>
            <person name="Peters R.J."/>
            <person name="Huang L."/>
            <person name="Gao W."/>
        </authorList>
    </citation>
    <scope>NUCLEOTIDE SEQUENCE [LARGE SCALE GENOMIC DNA]</scope>
    <source>
        <strain evidence="2">cv. XIE 37</strain>
        <tissue evidence="1">Leaf</tissue>
    </source>
</reference>